<reference evidence="2" key="1">
    <citation type="journal article" date="2023" name="Mol. Biol. Evol.">
        <title>Third-Generation Sequencing Reveals the Adaptive Role of the Epigenome in Three Deep-Sea Polychaetes.</title>
        <authorList>
            <person name="Perez M."/>
            <person name="Aroh O."/>
            <person name="Sun Y."/>
            <person name="Lan Y."/>
            <person name="Juniper S.K."/>
            <person name="Young C.R."/>
            <person name="Angers B."/>
            <person name="Qian P.Y."/>
        </authorList>
    </citation>
    <scope>NUCLEOTIDE SEQUENCE</scope>
    <source>
        <strain evidence="2">R07B-5</strain>
    </source>
</reference>
<dbReference type="AlphaFoldDB" id="A0AAD9MKM6"/>
<proteinExistence type="predicted"/>
<evidence type="ECO:0000313" key="3">
    <source>
        <dbReference type="Proteomes" id="UP001209878"/>
    </source>
</evidence>
<dbReference type="InterPro" id="IPR007148">
    <property type="entry name" value="SSU_processome_Utp12"/>
</dbReference>
<dbReference type="Pfam" id="PF04003">
    <property type="entry name" value="Utp12"/>
    <property type="match status" value="1"/>
</dbReference>
<accession>A0AAD9MKM6</accession>
<comment type="caution">
    <text evidence="2">The sequence shown here is derived from an EMBL/GenBank/DDBJ whole genome shotgun (WGS) entry which is preliminary data.</text>
</comment>
<feature type="domain" description="Small-subunit processome Utp12" evidence="1">
    <location>
        <begin position="7"/>
        <end position="62"/>
    </location>
</feature>
<dbReference type="EMBL" id="JAODUO010008177">
    <property type="protein sequence ID" value="KAK2138250.1"/>
    <property type="molecule type" value="Genomic_DNA"/>
</dbReference>
<protein>
    <recommendedName>
        <fullName evidence="1">Small-subunit processome Utp12 domain-containing protein</fullName>
    </recommendedName>
</protein>
<gene>
    <name evidence="2" type="ORF">NP493_8186g00003</name>
</gene>
<sequence>MPIYCSLCAITLIITKIHQGQITSNQVLLSVIDQLRSSTKRSVNDLRDTVGFNIAALNFVKQQLEDKEQVTFFADATQRFKEKKRKAKKRALLTLK</sequence>
<dbReference type="Proteomes" id="UP001209878">
    <property type="component" value="Unassembled WGS sequence"/>
</dbReference>
<organism evidence="2 3">
    <name type="scientific">Ridgeia piscesae</name>
    <name type="common">Tubeworm</name>
    <dbReference type="NCBI Taxonomy" id="27915"/>
    <lineage>
        <taxon>Eukaryota</taxon>
        <taxon>Metazoa</taxon>
        <taxon>Spiralia</taxon>
        <taxon>Lophotrochozoa</taxon>
        <taxon>Annelida</taxon>
        <taxon>Polychaeta</taxon>
        <taxon>Sedentaria</taxon>
        <taxon>Canalipalpata</taxon>
        <taxon>Sabellida</taxon>
        <taxon>Siboglinidae</taxon>
        <taxon>Ridgeia</taxon>
    </lineage>
</organism>
<keyword evidence="3" id="KW-1185">Reference proteome</keyword>
<evidence type="ECO:0000259" key="1">
    <source>
        <dbReference type="Pfam" id="PF04003"/>
    </source>
</evidence>
<evidence type="ECO:0000313" key="2">
    <source>
        <dbReference type="EMBL" id="KAK2138250.1"/>
    </source>
</evidence>
<name>A0AAD9MKM6_RIDPI</name>